<dbReference type="Proteomes" id="UP001056268">
    <property type="component" value="Chromosome"/>
</dbReference>
<name>A0ABY4TYM0_RICCR</name>
<dbReference type="RefSeq" id="WP_232218570.1">
    <property type="nucleotide sequence ID" value="NZ_CP010969.1"/>
</dbReference>
<organism evidence="1 2">
    <name type="scientific">Rickettsia conorii subsp. raoultii</name>
    <dbReference type="NCBI Taxonomy" id="369822"/>
    <lineage>
        <taxon>Bacteria</taxon>
        <taxon>Pseudomonadati</taxon>
        <taxon>Pseudomonadota</taxon>
        <taxon>Alphaproteobacteria</taxon>
        <taxon>Rickettsiales</taxon>
        <taxon>Rickettsiaceae</taxon>
        <taxon>Rickettsieae</taxon>
        <taxon>Rickettsia</taxon>
        <taxon>spotted fever group</taxon>
    </lineage>
</organism>
<reference evidence="1" key="1">
    <citation type="submission" date="2022-05" db="EMBL/GenBank/DDBJ databases">
        <title>Tracking Rickettsia raoultii infection dynamics in vivo by bioorthogonal metabolic labeling.</title>
        <authorList>
            <person name="Zhu D.-Y."/>
            <person name="Jia N."/>
            <person name="Li C."/>
            <person name="Zhang M.-Z."/>
            <person name="Liu H.-B."/>
            <person name="Cao W.-C."/>
        </authorList>
    </citation>
    <scope>NUCLEOTIDE SEQUENCE</scope>
    <source>
        <strain evidence="1">BIME</strain>
    </source>
</reference>
<evidence type="ECO:0000313" key="2">
    <source>
        <dbReference type="Proteomes" id="UP001056268"/>
    </source>
</evidence>
<evidence type="ECO:0000313" key="1">
    <source>
        <dbReference type="EMBL" id="URW77448.1"/>
    </source>
</evidence>
<keyword evidence="2" id="KW-1185">Reference proteome</keyword>
<gene>
    <name evidence="1" type="ORF">NBT09_05445</name>
</gene>
<accession>A0ABY4TYM0</accession>
<dbReference type="EMBL" id="CP098324">
    <property type="protein sequence ID" value="URW77448.1"/>
    <property type="molecule type" value="Genomic_DNA"/>
</dbReference>
<protein>
    <submittedName>
        <fullName evidence="1">Uncharacterized protein</fullName>
    </submittedName>
</protein>
<sequence>MDNVKSNDIKSFLEKVHKLENCPINLLNSLDQNLTALILKVNNIGERNLKLTKTKLLEKKDFSQDLKDLIEITYLEFTESLKNIEGFLAQKQASLKKEIKKILPEILQILCAKIKEWYDIDAPEYAKNVLQDITPKFNQTISPTSSQKRLKLSFSKRKDIYDANDDDNNQTLETTDIDNSMKEYFKLIREHTNTIYA</sequence>
<proteinExistence type="predicted"/>